<dbReference type="GO" id="GO:0004692">
    <property type="term" value="F:cGMP-dependent protein kinase activity"/>
    <property type="evidence" value="ECO:0007669"/>
    <property type="project" value="UniProtKB-EC"/>
</dbReference>
<dbReference type="InterPro" id="IPR011009">
    <property type="entry name" value="Kinase-like_dom_sf"/>
</dbReference>
<keyword evidence="6" id="KW-0067">ATP-binding</keyword>
<dbReference type="FunFam" id="3.30.200.20:FF:000042">
    <property type="entry name" value="Aurora kinase A"/>
    <property type="match status" value="1"/>
</dbReference>
<evidence type="ECO:0000256" key="8">
    <source>
        <dbReference type="ARBA" id="ARBA00047462"/>
    </source>
</evidence>
<keyword evidence="5" id="KW-0418">Kinase</keyword>
<dbReference type="InterPro" id="IPR000595">
    <property type="entry name" value="cNMP-bd_dom"/>
</dbReference>
<dbReference type="GeneTree" id="ENSGT00940000154704"/>
<dbReference type="CDD" id="cd00038">
    <property type="entry name" value="CAP_ED"/>
    <property type="match status" value="1"/>
</dbReference>
<evidence type="ECO:0000256" key="6">
    <source>
        <dbReference type="ARBA" id="ARBA00022840"/>
    </source>
</evidence>
<keyword evidence="4" id="KW-0547">Nucleotide-binding</keyword>
<dbReference type="GO" id="GO:0004713">
    <property type="term" value="F:protein tyrosine kinase activity"/>
    <property type="evidence" value="ECO:0007669"/>
    <property type="project" value="InterPro"/>
</dbReference>
<sequence length="446" mass="50479">MKTCSDLPLFVSACSLPFLQPFPEDVIMKMSDHMKETNYADGEFIIHQGATGDAFYIISKGQVTVTEKKLGQQEEMVMAELSDRQWFGEKALWGEDTQIVSVRAAGDVTCFVHHIQILSNTEQELILVFPPIRLTEDPALLVSSTLSDFQIIRTLGVGEFGHVDLVQLKSSIKYIFAMRVLKKKLITSSGQREHILRERSILMETRCPFIVRLHKTFRDAEHLYLLTEACLGRDLSCLLKDKGFLGDCSSRFYTACVVEALSFLHHRGVVHRDVRPENVVLDERGYAKLVTAVACMKRVETGKRTWTFCGTPGYVAPEIILNQGHSTLADLWSMGVFVFELLSGGLPFDGSDLLTILTAAVRGVDQIEFPKIISVDACNLIQKLCRSNPSKRLGSRKNWAKDVQKHKWFEGFHWDALCKRTMTPPLIPKVRRAQFDSLLFCDHFVF</sequence>
<keyword evidence="3" id="KW-0808">Transferase</keyword>
<dbReference type="PANTHER" id="PTHR24353:SF68">
    <property type="match status" value="1"/>
</dbReference>
<name>A0A3Q2ZWV4_KRYMA</name>
<evidence type="ECO:0000313" key="12">
    <source>
        <dbReference type="Ensembl" id="ENSKMAP00000008353.1"/>
    </source>
</evidence>
<dbReference type="PROSITE" id="PS50042">
    <property type="entry name" value="CNMP_BINDING_3"/>
    <property type="match status" value="1"/>
</dbReference>
<dbReference type="Gene3D" id="2.60.120.10">
    <property type="entry name" value="Jelly Rolls"/>
    <property type="match status" value="1"/>
</dbReference>
<dbReference type="Ensembl" id="ENSKMAT00000008480.1">
    <property type="protein sequence ID" value="ENSKMAP00000008353.1"/>
    <property type="gene ID" value="ENSKMAG00000006253.1"/>
</dbReference>
<dbReference type="SUPFAM" id="SSF56112">
    <property type="entry name" value="Protein kinase-like (PK-like)"/>
    <property type="match status" value="1"/>
</dbReference>
<evidence type="ECO:0000259" key="9">
    <source>
        <dbReference type="PROSITE" id="PS50011"/>
    </source>
</evidence>
<dbReference type="PROSITE" id="PS00109">
    <property type="entry name" value="PROTEIN_KINASE_TYR"/>
    <property type="match status" value="1"/>
</dbReference>
<dbReference type="Gene3D" id="1.10.510.10">
    <property type="entry name" value="Transferase(Phosphotransferase) domain 1"/>
    <property type="match status" value="1"/>
</dbReference>
<dbReference type="InterPro" id="IPR000719">
    <property type="entry name" value="Prot_kinase_dom"/>
</dbReference>
<dbReference type="PANTHER" id="PTHR24353">
    <property type="entry name" value="CYCLIC NUCLEOTIDE-DEPENDENT PROTEIN KINASE"/>
    <property type="match status" value="1"/>
</dbReference>
<evidence type="ECO:0000256" key="2">
    <source>
        <dbReference type="ARBA" id="ARBA00022527"/>
    </source>
</evidence>
<organism evidence="12 13">
    <name type="scientific">Kryptolebias marmoratus</name>
    <name type="common">Mangrove killifish</name>
    <name type="synonym">Rivulus marmoratus</name>
    <dbReference type="NCBI Taxonomy" id="37003"/>
    <lineage>
        <taxon>Eukaryota</taxon>
        <taxon>Metazoa</taxon>
        <taxon>Chordata</taxon>
        <taxon>Craniata</taxon>
        <taxon>Vertebrata</taxon>
        <taxon>Euteleostomi</taxon>
        <taxon>Actinopterygii</taxon>
        <taxon>Neopterygii</taxon>
        <taxon>Teleostei</taxon>
        <taxon>Neoteleostei</taxon>
        <taxon>Acanthomorphata</taxon>
        <taxon>Ovalentaria</taxon>
        <taxon>Atherinomorphae</taxon>
        <taxon>Cyprinodontiformes</taxon>
        <taxon>Rivulidae</taxon>
        <taxon>Kryptolebias</taxon>
    </lineage>
</organism>
<comment type="similarity">
    <text evidence="1">Belongs to the protein kinase superfamily. AGC Ser/Thr protein kinase family. cGMP subfamily.</text>
</comment>
<proteinExistence type="inferred from homology"/>
<dbReference type="FunFam" id="1.10.510.10:FF:000571">
    <property type="entry name" value="Maternal embryonic leucine zipper kinase"/>
    <property type="match status" value="1"/>
</dbReference>
<evidence type="ECO:0000259" key="10">
    <source>
        <dbReference type="PROSITE" id="PS50042"/>
    </source>
</evidence>
<dbReference type="PROSITE" id="PS00888">
    <property type="entry name" value="CNMP_BINDING_1"/>
    <property type="match status" value="1"/>
</dbReference>
<accession>A0A3Q2ZWV4</accession>
<dbReference type="Proteomes" id="UP000264800">
    <property type="component" value="Unplaced"/>
</dbReference>
<dbReference type="STRING" id="37003.ENSKMAP00000008353"/>
<keyword evidence="13" id="KW-1185">Reference proteome</keyword>
<dbReference type="Pfam" id="PF00027">
    <property type="entry name" value="cNMP_binding"/>
    <property type="match status" value="1"/>
</dbReference>
<dbReference type="Gene3D" id="3.30.200.20">
    <property type="entry name" value="Phosphorylase Kinase, domain 1"/>
    <property type="match status" value="1"/>
</dbReference>
<comment type="catalytic activity">
    <reaction evidence="7">
        <text>L-threonyl-[protein] + ATP = O-phospho-L-threonyl-[protein] + ADP + H(+)</text>
        <dbReference type="Rhea" id="RHEA:46608"/>
        <dbReference type="Rhea" id="RHEA-COMP:11060"/>
        <dbReference type="Rhea" id="RHEA-COMP:11605"/>
        <dbReference type="ChEBI" id="CHEBI:15378"/>
        <dbReference type="ChEBI" id="CHEBI:30013"/>
        <dbReference type="ChEBI" id="CHEBI:30616"/>
        <dbReference type="ChEBI" id="CHEBI:61977"/>
        <dbReference type="ChEBI" id="CHEBI:456216"/>
        <dbReference type="EC" id="2.7.11.12"/>
    </reaction>
</comment>
<dbReference type="OMA" id="NANQIRD"/>
<dbReference type="Pfam" id="PF00069">
    <property type="entry name" value="Pkinase"/>
    <property type="match status" value="1"/>
</dbReference>
<dbReference type="PROSITE" id="PS50011">
    <property type="entry name" value="PROTEIN_KINASE_DOM"/>
    <property type="match status" value="1"/>
</dbReference>
<dbReference type="InterPro" id="IPR020635">
    <property type="entry name" value="Tyr_kinase_cat_dom"/>
</dbReference>
<dbReference type="InterPro" id="IPR008266">
    <property type="entry name" value="Tyr_kinase_AS"/>
</dbReference>
<evidence type="ECO:0000256" key="7">
    <source>
        <dbReference type="ARBA" id="ARBA00047298"/>
    </source>
</evidence>
<dbReference type="GO" id="GO:0005524">
    <property type="term" value="F:ATP binding"/>
    <property type="evidence" value="ECO:0007669"/>
    <property type="project" value="UniProtKB-KW"/>
</dbReference>
<dbReference type="PROSITE" id="PS51285">
    <property type="entry name" value="AGC_KINASE_CTER"/>
    <property type="match status" value="1"/>
</dbReference>
<protein>
    <submittedName>
        <fullName evidence="12">Uncharacterized protein</fullName>
    </submittedName>
</protein>
<dbReference type="AlphaFoldDB" id="A0A3Q2ZWV4"/>
<dbReference type="SMART" id="SM00100">
    <property type="entry name" value="cNMP"/>
    <property type="match status" value="1"/>
</dbReference>
<dbReference type="InterPro" id="IPR018488">
    <property type="entry name" value="cNMP-bd_CS"/>
</dbReference>
<reference evidence="12" key="2">
    <citation type="submission" date="2025-09" db="UniProtKB">
        <authorList>
            <consortium name="Ensembl"/>
        </authorList>
    </citation>
    <scope>IDENTIFICATION</scope>
</reference>
<dbReference type="SMART" id="SM00219">
    <property type="entry name" value="TyrKc"/>
    <property type="match status" value="1"/>
</dbReference>
<dbReference type="InterPro" id="IPR014710">
    <property type="entry name" value="RmlC-like_jellyroll"/>
</dbReference>
<evidence type="ECO:0000256" key="5">
    <source>
        <dbReference type="ARBA" id="ARBA00022777"/>
    </source>
</evidence>
<dbReference type="InterPro" id="IPR000961">
    <property type="entry name" value="AGC-kinase_C"/>
</dbReference>
<evidence type="ECO:0000259" key="11">
    <source>
        <dbReference type="PROSITE" id="PS51285"/>
    </source>
</evidence>
<evidence type="ECO:0000256" key="3">
    <source>
        <dbReference type="ARBA" id="ARBA00022679"/>
    </source>
</evidence>
<feature type="domain" description="AGC-kinase C-terminal" evidence="11">
    <location>
        <begin position="410"/>
        <end position="446"/>
    </location>
</feature>
<evidence type="ECO:0000256" key="1">
    <source>
        <dbReference type="ARBA" id="ARBA00006352"/>
    </source>
</evidence>
<dbReference type="InterPro" id="IPR018490">
    <property type="entry name" value="cNMP-bd_dom_sf"/>
</dbReference>
<evidence type="ECO:0000256" key="4">
    <source>
        <dbReference type="ARBA" id="ARBA00022741"/>
    </source>
</evidence>
<evidence type="ECO:0000313" key="13">
    <source>
        <dbReference type="Proteomes" id="UP000264800"/>
    </source>
</evidence>
<keyword evidence="2" id="KW-0723">Serine/threonine-protein kinase</keyword>
<dbReference type="SUPFAM" id="SSF51206">
    <property type="entry name" value="cAMP-binding domain-like"/>
    <property type="match status" value="1"/>
</dbReference>
<comment type="catalytic activity">
    <reaction evidence="8">
        <text>L-seryl-[protein] + ATP = O-phospho-L-seryl-[protein] + ADP + H(+)</text>
        <dbReference type="Rhea" id="RHEA:17989"/>
        <dbReference type="Rhea" id="RHEA-COMP:9863"/>
        <dbReference type="Rhea" id="RHEA-COMP:11604"/>
        <dbReference type="ChEBI" id="CHEBI:15378"/>
        <dbReference type="ChEBI" id="CHEBI:29999"/>
        <dbReference type="ChEBI" id="CHEBI:30616"/>
        <dbReference type="ChEBI" id="CHEBI:83421"/>
        <dbReference type="ChEBI" id="CHEBI:456216"/>
        <dbReference type="EC" id="2.7.11.12"/>
    </reaction>
</comment>
<feature type="domain" description="Cyclic nucleotide-binding" evidence="10">
    <location>
        <begin position="18"/>
        <end position="111"/>
    </location>
</feature>
<reference evidence="12" key="1">
    <citation type="submission" date="2025-08" db="UniProtKB">
        <authorList>
            <consortium name="Ensembl"/>
        </authorList>
    </citation>
    <scope>IDENTIFICATION</scope>
</reference>
<feature type="domain" description="Protein kinase" evidence="9">
    <location>
        <begin position="149"/>
        <end position="409"/>
    </location>
</feature>